<dbReference type="GO" id="GO:0005576">
    <property type="term" value="C:extracellular region"/>
    <property type="evidence" value="ECO:0007669"/>
    <property type="project" value="TreeGrafter"/>
</dbReference>
<dbReference type="Proteomes" id="UP000292702">
    <property type="component" value="Unassembled WGS sequence"/>
</dbReference>
<evidence type="ECO:0000259" key="7">
    <source>
        <dbReference type="Pfam" id="PF00150"/>
    </source>
</evidence>
<dbReference type="InterPro" id="IPR001547">
    <property type="entry name" value="Glyco_hydro_5"/>
</dbReference>
<dbReference type="STRING" id="92696.A0A4R0R371"/>
<evidence type="ECO:0000256" key="3">
    <source>
        <dbReference type="ARBA" id="ARBA00023295"/>
    </source>
</evidence>
<dbReference type="EMBL" id="RWJN01000448">
    <property type="protein sequence ID" value="TCD61592.1"/>
    <property type="molecule type" value="Genomic_DNA"/>
</dbReference>
<feature type="signal peptide" evidence="6">
    <location>
        <begin position="1"/>
        <end position="26"/>
    </location>
</feature>
<protein>
    <submittedName>
        <fullName evidence="8">Exo-1,3-beta-glucanase</fullName>
    </submittedName>
</protein>
<proteinExistence type="inferred from homology"/>
<evidence type="ECO:0000256" key="5">
    <source>
        <dbReference type="SAM" id="MobiDB-lite"/>
    </source>
</evidence>
<feature type="chain" id="PRO_5020353254" evidence="6">
    <location>
        <begin position="27"/>
        <end position="473"/>
    </location>
</feature>
<evidence type="ECO:0000256" key="6">
    <source>
        <dbReference type="SAM" id="SignalP"/>
    </source>
</evidence>
<dbReference type="PANTHER" id="PTHR31297">
    <property type="entry name" value="GLUCAN ENDO-1,6-BETA-GLUCOSIDASE B"/>
    <property type="match status" value="1"/>
</dbReference>
<dbReference type="GO" id="GO:0008422">
    <property type="term" value="F:beta-glucosidase activity"/>
    <property type="evidence" value="ECO:0007669"/>
    <property type="project" value="TreeGrafter"/>
</dbReference>
<keyword evidence="9" id="KW-1185">Reference proteome</keyword>
<evidence type="ECO:0000313" key="8">
    <source>
        <dbReference type="EMBL" id="TCD61592.1"/>
    </source>
</evidence>
<gene>
    <name evidence="8" type="primary">EXG1_1</name>
    <name evidence="8" type="ORF">EIP91_008178</name>
</gene>
<dbReference type="Pfam" id="PF00150">
    <property type="entry name" value="Cellulase"/>
    <property type="match status" value="1"/>
</dbReference>
<name>A0A4R0R371_9APHY</name>
<dbReference type="GO" id="GO:0009986">
    <property type="term" value="C:cell surface"/>
    <property type="evidence" value="ECO:0007669"/>
    <property type="project" value="TreeGrafter"/>
</dbReference>
<evidence type="ECO:0000313" key="9">
    <source>
        <dbReference type="Proteomes" id="UP000292702"/>
    </source>
</evidence>
<comment type="caution">
    <text evidence="8">The sequence shown here is derived from an EMBL/GenBank/DDBJ whole genome shotgun (WGS) entry which is preliminary data.</text>
</comment>
<dbReference type="AlphaFoldDB" id="A0A4R0R371"/>
<evidence type="ECO:0000256" key="2">
    <source>
        <dbReference type="ARBA" id="ARBA00022801"/>
    </source>
</evidence>
<feature type="domain" description="Glycoside hydrolase family 5" evidence="7">
    <location>
        <begin position="132"/>
        <end position="367"/>
    </location>
</feature>
<keyword evidence="3 4" id="KW-0326">Glycosidase</keyword>
<feature type="compositionally biased region" description="Low complexity" evidence="5">
    <location>
        <begin position="39"/>
        <end position="72"/>
    </location>
</feature>
<feature type="region of interest" description="Disordered" evidence="5">
    <location>
        <begin position="39"/>
        <end position="75"/>
    </location>
</feature>
<reference evidence="8 9" key="1">
    <citation type="submission" date="2018-11" db="EMBL/GenBank/DDBJ databases">
        <title>Genome assembly of Steccherinum ochraceum LE-BIN_3174, the white-rot fungus of the Steccherinaceae family (The Residual Polyporoid clade, Polyporales, Basidiomycota).</title>
        <authorList>
            <person name="Fedorova T.V."/>
            <person name="Glazunova O.A."/>
            <person name="Landesman E.O."/>
            <person name="Moiseenko K.V."/>
            <person name="Psurtseva N.V."/>
            <person name="Savinova O.S."/>
            <person name="Shakhova N.V."/>
            <person name="Tyazhelova T.V."/>
            <person name="Vasina D.V."/>
        </authorList>
    </citation>
    <scope>NUCLEOTIDE SEQUENCE [LARGE SCALE GENOMIC DNA]</scope>
    <source>
        <strain evidence="8 9">LE-BIN_3174</strain>
    </source>
</reference>
<dbReference type="OrthoDB" id="62120at2759"/>
<accession>A0A4R0R371</accession>
<dbReference type="GO" id="GO:0009251">
    <property type="term" value="P:glucan catabolic process"/>
    <property type="evidence" value="ECO:0007669"/>
    <property type="project" value="TreeGrafter"/>
</dbReference>
<sequence>MRLSCLRSFSFSFTASLLLLPLLVEAQQCRLVAPNALVASGKPSSASPTATPTGTSSGLPSGTPTTSSGPSPTLQPFAYGQDPIRGVNLGGWFVLEPWITPSIFQNTNNTGIIDEFTMGQMLDNSTALSILTNHWETWITEDDFAAIAAAGLNHVRIQLGYWSVPLTSSDTNGSTSVSPYIPGAWPYFLAALNLAHKHNLRTIVDLHGAPGSQNGFDNSGQRTGNPTWGNDDASIQRTLDTLKFIAEKAGGLIDVLELLNEPTAYRTGIEDVLRDFWMDGYQVVRNAVGTGMQVMIGDGFLGVDSWTDYMTPPTAQGVFMDFHQYQIFNADQIELSQSDHIQYSCQVLDDLRSFSQSNIFTVMGEWSNAITDCAKWLNGRGVGARWDGTWQPGMQTYGSCDGFTGSSANFSDDYKTYLRQYWESQVNIGEAIQGWVFWTWKAENADEWSYQKGLQGGWIPQDPTDRQYPNPCT</sequence>
<evidence type="ECO:0000256" key="1">
    <source>
        <dbReference type="ARBA" id="ARBA00005641"/>
    </source>
</evidence>
<dbReference type="InterPro" id="IPR050386">
    <property type="entry name" value="Glycosyl_hydrolase_5"/>
</dbReference>
<comment type="similarity">
    <text evidence="1 4">Belongs to the glycosyl hydrolase 5 (cellulase A) family.</text>
</comment>
<dbReference type="PANTHER" id="PTHR31297:SF42">
    <property type="entry name" value="GLYCOSIDE HYDROLASE FAMILY 5 DOMAIN-CONTAINING PROTEIN"/>
    <property type="match status" value="1"/>
</dbReference>
<dbReference type="InterPro" id="IPR017853">
    <property type="entry name" value="GH"/>
</dbReference>
<keyword evidence="6" id="KW-0732">Signal</keyword>
<keyword evidence="2 4" id="KW-0378">Hydrolase</keyword>
<dbReference type="SUPFAM" id="SSF51445">
    <property type="entry name" value="(Trans)glycosidases"/>
    <property type="match status" value="1"/>
</dbReference>
<organism evidence="8 9">
    <name type="scientific">Steccherinum ochraceum</name>
    <dbReference type="NCBI Taxonomy" id="92696"/>
    <lineage>
        <taxon>Eukaryota</taxon>
        <taxon>Fungi</taxon>
        <taxon>Dikarya</taxon>
        <taxon>Basidiomycota</taxon>
        <taxon>Agaricomycotina</taxon>
        <taxon>Agaricomycetes</taxon>
        <taxon>Polyporales</taxon>
        <taxon>Steccherinaceae</taxon>
        <taxon>Steccherinum</taxon>
    </lineage>
</organism>
<evidence type="ECO:0000256" key="4">
    <source>
        <dbReference type="RuleBase" id="RU361153"/>
    </source>
</evidence>
<dbReference type="Gene3D" id="3.20.20.80">
    <property type="entry name" value="Glycosidases"/>
    <property type="match status" value="1"/>
</dbReference>